<proteinExistence type="predicted"/>
<dbReference type="AlphaFoldDB" id="A0A6J5EW85"/>
<name>A0A6J5EW85_9BURK</name>
<organism evidence="1 2">
    <name type="scientific">Paraburkholderia solisilvae</name>
    <dbReference type="NCBI Taxonomy" id="624376"/>
    <lineage>
        <taxon>Bacteria</taxon>
        <taxon>Pseudomonadati</taxon>
        <taxon>Pseudomonadota</taxon>
        <taxon>Betaproteobacteria</taxon>
        <taxon>Burkholderiales</taxon>
        <taxon>Burkholderiaceae</taxon>
        <taxon>Paraburkholderia</taxon>
    </lineage>
</organism>
<evidence type="ECO:0000313" key="1">
    <source>
        <dbReference type="EMBL" id="CAB3770453.1"/>
    </source>
</evidence>
<evidence type="ECO:0000313" key="2">
    <source>
        <dbReference type="Proteomes" id="UP000494329"/>
    </source>
</evidence>
<accession>A0A6J5EW85</accession>
<reference evidence="1 2" key="1">
    <citation type="submission" date="2020-04" db="EMBL/GenBank/DDBJ databases">
        <authorList>
            <person name="De Canck E."/>
        </authorList>
    </citation>
    <scope>NUCLEOTIDE SEQUENCE [LARGE SCALE GENOMIC DNA]</scope>
    <source>
        <strain evidence="1 2">LMG 29739</strain>
    </source>
</reference>
<dbReference type="PROSITE" id="PS51257">
    <property type="entry name" value="PROKAR_LIPOPROTEIN"/>
    <property type="match status" value="1"/>
</dbReference>
<keyword evidence="2" id="KW-1185">Reference proteome</keyword>
<sequence>MWCEIMKGIPAAIVALVIGCIAAAIAYRQYKVAHARFMLDLFEKRHEIYLYTATFLTELVLERPMEPHDVGIFRGRTAAAPFLFKREIADFLKDVSDQAAHADRDRAAAAAWATEQLDVLKTRFMPYMDLSDWR</sequence>
<gene>
    <name evidence="1" type="ORF">LMG29739_05786</name>
</gene>
<protein>
    <submittedName>
        <fullName evidence="1">Uncharacterized protein</fullName>
    </submittedName>
</protein>
<dbReference type="EMBL" id="CADIKF010000071">
    <property type="protein sequence ID" value="CAB3770453.1"/>
    <property type="molecule type" value="Genomic_DNA"/>
</dbReference>
<dbReference type="Proteomes" id="UP000494329">
    <property type="component" value="Unassembled WGS sequence"/>
</dbReference>